<proteinExistence type="predicted"/>
<dbReference type="SUPFAM" id="SSF52402">
    <property type="entry name" value="Adenine nucleotide alpha hydrolases-like"/>
    <property type="match status" value="1"/>
</dbReference>
<accession>A0ABU5RV31</accession>
<dbReference type="InterPro" id="IPR001962">
    <property type="entry name" value="Asn_synthase"/>
</dbReference>
<dbReference type="RefSeq" id="WP_323305653.1">
    <property type="nucleotide sequence ID" value="NZ_JAYGHX010000005.1"/>
</dbReference>
<dbReference type="SUPFAM" id="SSF56235">
    <property type="entry name" value="N-terminal nucleophile aminohydrolases (Ntn hydrolases)"/>
    <property type="match status" value="1"/>
</dbReference>
<dbReference type="InterPro" id="IPR029055">
    <property type="entry name" value="Ntn_hydrolases_N"/>
</dbReference>
<keyword evidence="3" id="KW-0061">Asparagine biosynthesis</keyword>
<dbReference type="InterPro" id="IPR014729">
    <property type="entry name" value="Rossmann-like_a/b/a_fold"/>
</dbReference>
<feature type="domain" description="Asparagine synthetase" evidence="5">
    <location>
        <begin position="156"/>
        <end position="243"/>
    </location>
</feature>
<dbReference type="Pfam" id="PF00733">
    <property type="entry name" value="Asn_synthase"/>
    <property type="match status" value="1"/>
</dbReference>
<dbReference type="Gene3D" id="3.60.20.10">
    <property type="entry name" value="Glutamine Phosphoribosylpyrophosphate, subunit 1, domain 1"/>
    <property type="match status" value="1"/>
</dbReference>
<dbReference type="Gene3D" id="3.40.50.620">
    <property type="entry name" value="HUPs"/>
    <property type="match status" value="1"/>
</dbReference>
<sequence length="516" mass="58327">MTIQIGDHRLTCIGYADSTEAELLGRFLRQGSRALAETQGEYALVIETDAGDVTVVTSPVGATHYYVLEHDGRLFHGDRVAEILRRSGLAWRWNWQALGDLCQLENLTDNQTLHPAIRRVPPGSILHFTEGRVSLHSVAVLDGIPPAPADPDAAVEALNAAVLRLAGDNPYLSLSGGFDSRVILASMLRQGLRPHLITMGREEATDVQVARRMAERFDLPHQLISLELDDVFAHAPTISSVTNGTKTAWHWHTYLYPLKAAIPADATFFVGTLGEFARSYYFDRGWLGRFASLAPDVALGRFWTMKLNRHPSFSAEELHHLAPPLAAELVAEGRGRRAARLAGFCRGGFLEGLTRYYFEQRVPNFYANGIRMYRASSAWRSPFHDRRWIEAIWNLPDGWKLGSNWHRHAIARNCPELLTFPEENGFDRRRMLPKAPPLYWTPPMRRARYVSYDLSADWYRDPRMHAFLLDHAGRIDDLVDPELVGRILEAHRSGTDRTRTLAFLLTLIVWKQVIAP</sequence>
<keyword evidence="7" id="KW-1185">Reference proteome</keyword>
<dbReference type="PANTHER" id="PTHR43284">
    <property type="entry name" value="ASPARAGINE SYNTHETASE (GLUTAMINE-HYDROLYZING)"/>
    <property type="match status" value="1"/>
</dbReference>
<evidence type="ECO:0000259" key="5">
    <source>
        <dbReference type="Pfam" id="PF00733"/>
    </source>
</evidence>
<evidence type="ECO:0000313" key="7">
    <source>
        <dbReference type="Proteomes" id="UP001304461"/>
    </source>
</evidence>
<evidence type="ECO:0000313" key="6">
    <source>
        <dbReference type="EMBL" id="MEA5391637.1"/>
    </source>
</evidence>
<protein>
    <recommendedName>
        <fullName evidence="2">asparagine synthase (glutamine-hydrolyzing)</fullName>
        <ecNumber evidence="2">6.3.5.4</ecNumber>
    </recommendedName>
</protein>
<dbReference type="PANTHER" id="PTHR43284:SF1">
    <property type="entry name" value="ASPARAGINE SYNTHETASE"/>
    <property type="match status" value="1"/>
</dbReference>
<evidence type="ECO:0000256" key="1">
    <source>
        <dbReference type="ARBA" id="ARBA00005187"/>
    </source>
</evidence>
<reference evidence="6 7" key="1">
    <citation type="submission" date="2023-12" db="EMBL/GenBank/DDBJ databases">
        <title>Baltic Sea Cyanobacteria.</title>
        <authorList>
            <person name="Delbaje E."/>
            <person name="Fewer D.P."/>
            <person name="Shishido T.K."/>
        </authorList>
    </citation>
    <scope>NUCLEOTIDE SEQUENCE [LARGE SCALE GENOMIC DNA]</scope>
    <source>
        <strain evidence="6 7">UHCC 0139</strain>
    </source>
</reference>
<organism evidence="6 7">
    <name type="scientific">Cyanobium gracile UHCC 0139</name>
    <dbReference type="NCBI Taxonomy" id="3110308"/>
    <lineage>
        <taxon>Bacteria</taxon>
        <taxon>Bacillati</taxon>
        <taxon>Cyanobacteriota</taxon>
        <taxon>Cyanophyceae</taxon>
        <taxon>Synechococcales</taxon>
        <taxon>Prochlorococcaceae</taxon>
        <taxon>Cyanobium</taxon>
    </lineage>
</organism>
<dbReference type="Proteomes" id="UP001304461">
    <property type="component" value="Unassembled WGS sequence"/>
</dbReference>
<dbReference type="EC" id="6.3.5.4" evidence="2"/>
<comment type="pathway">
    <text evidence="1">Amino-acid biosynthesis; L-asparagine biosynthesis; L-asparagine from L-aspartate (L-Gln route): step 1/1.</text>
</comment>
<dbReference type="EMBL" id="JAYGHX010000005">
    <property type="protein sequence ID" value="MEA5391637.1"/>
    <property type="molecule type" value="Genomic_DNA"/>
</dbReference>
<evidence type="ECO:0000256" key="3">
    <source>
        <dbReference type="ARBA" id="ARBA00022888"/>
    </source>
</evidence>
<gene>
    <name evidence="6" type="ORF">VB738_10250</name>
</gene>
<evidence type="ECO:0000256" key="2">
    <source>
        <dbReference type="ARBA" id="ARBA00012737"/>
    </source>
</evidence>
<name>A0ABU5RV31_9CYAN</name>
<comment type="caution">
    <text evidence="6">The sequence shown here is derived from an EMBL/GenBank/DDBJ whole genome shotgun (WGS) entry which is preliminary data.</text>
</comment>
<evidence type="ECO:0000256" key="4">
    <source>
        <dbReference type="ARBA" id="ARBA00048741"/>
    </source>
</evidence>
<keyword evidence="3" id="KW-0028">Amino-acid biosynthesis</keyword>
<comment type="catalytic activity">
    <reaction evidence="4">
        <text>L-aspartate + L-glutamine + ATP + H2O = L-asparagine + L-glutamate + AMP + diphosphate + H(+)</text>
        <dbReference type="Rhea" id="RHEA:12228"/>
        <dbReference type="ChEBI" id="CHEBI:15377"/>
        <dbReference type="ChEBI" id="CHEBI:15378"/>
        <dbReference type="ChEBI" id="CHEBI:29985"/>
        <dbReference type="ChEBI" id="CHEBI:29991"/>
        <dbReference type="ChEBI" id="CHEBI:30616"/>
        <dbReference type="ChEBI" id="CHEBI:33019"/>
        <dbReference type="ChEBI" id="CHEBI:58048"/>
        <dbReference type="ChEBI" id="CHEBI:58359"/>
        <dbReference type="ChEBI" id="CHEBI:456215"/>
        <dbReference type="EC" id="6.3.5.4"/>
    </reaction>
</comment>
<dbReference type="InterPro" id="IPR051786">
    <property type="entry name" value="ASN_synthetase/amidase"/>
</dbReference>